<dbReference type="GO" id="GO:0004074">
    <property type="term" value="F:biliverdin reductase [NAD(P)H] activity"/>
    <property type="evidence" value="ECO:0007669"/>
    <property type="project" value="TreeGrafter"/>
</dbReference>
<dbReference type="AlphaFoldDB" id="A0A3E1NEF5"/>
<evidence type="ECO:0000259" key="1">
    <source>
        <dbReference type="Pfam" id="PF13460"/>
    </source>
</evidence>
<accession>A0A3E1NEF5</accession>
<gene>
    <name evidence="2" type="ORF">DXN05_21515</name>
</gene>
<dbReference type="SUPFAM" id="SSF51735">
    <property type="entry name" value="NAD(P)-binding Rossmann-fold domains"/>
    <property type="match status" value="1"/>
</dbReference>
<feature type="domain" description="NAD(P)-binding" evidence="1">
    <location>
        <begin position="8"/>
        <end position="201"/>
    </location>
</feature>
<evidence type="ECO:0000313" key="2">
    <source>
        <dbReference type="EMBL" id="RFM26181.1"/>
    </source>
</evidence>
<dbReference type="RefSeq" id="WP_116849359.1">
    <property type="nucleotide sequence ID" value="NZ_QTJU01000011.1"/>
</dbReference>
<protein>
    <submittedName>
        <fullName evidence="2">NAD-dependent epimerase/dehydratase family protein</fullName>
    </submittedName>
</protein>
<dbReference type="Pfam" id="PF13460">
    <property type="entry name" value="NAD_binding_10"/>
    <property type="match status" value="1"/>
</dbReference>
<organism evidence="2 3">
    <name type="scientific">Deminuibacter soli</name>
    <dbReference type="NCBI Taxonomy" id="2291815"/>
    <lineage>
        <taxon>Bacteria</taxon>
        <taxon>Pseudomonadati</taxon>
        <taxon>Bacteroidota</taxon>
        <taxon>Chitinophagia</taxon>
        <taxon>Chitinophagales</taxon>
        <taxon>Chitinophagaceae</taxon>
        <taxon>Deminuibacter</taxon>
    </lineage>
</organism>
<dbReference type="PANTHER" id="PTHR43355">
    <property type="entry name" value="FLAVIN REDUCTASE (NADPH)"/>
    <property type="match status" value="1"/>
</dbReference>
<dbReference type="Gene3D" id="3.40.50.720">
    <property type="entry name" value="NAD(P)-binding Rossmann-like Domain"/>
    <property type="match status" value="1"/>
</dbReference>
<dbReference type="Proteomes" id="UP000261284">
    <property type="component" value="Unassembled WGS sequence"/>
</dbReference>
<proteinExistence type="predicted"/>
<sequence>MNAIIVFGATGGTGYEVVKQALEKGYLVTVVVRDISAFNLVHKNLTITMGDVLVAATFEEKLLGTRAVISCLGSGRSTKPTKIYSEGIKNIVEAMVKAGTPRLICVSAGGLETNKEMGVFTRLLVKLVLQPILKGPYTDMRLMEKFVTASPVEWTVVRPARLTNKTATGKYRTAVNTPLRKPFSIARADLANFMLTIIDAPETFGSIVNIAY</sequence>
<dbReference type="InterPro" id="IPR051606">
    <property type="entry name" value="Polyketide_Oxido-like"/>
</dbReference>
<keyword evidence="3" id="KW-1185">Reference proteome</keyword>
<reference evidence="2 3" key="1">
    <citation type="submission" date="2018-08" db="EMBL/GenBank/DDBJ databases">
        <title>Chitinophagaceae sp. K23C18032701, a novel bacterium isolated from forest soil.</title>
        <authorList>
            <person name="Wang C."/>
        </authorList>
    </citation>
    <scope>NUCLEOTIDE SEQUENCE [LARGE SCALE GENOMIC DNA]</scope>
    <source>
        <strain evidence="2 3">K23C18032701</strain>
    </source>
</reference>
<dbReference type="EMBL" id="QTJU01000011">
    <property type="protein sequence ID" value="RFM26181.1"/>
    <property type="molecule type" value="Genomic_DNA"/>
</dbReference>
<dbReference type="PANTHER" id="PTHR43355:SF2">
    <property type="entry name" value="FLAVIN REDUCTASE (NADPH)"/>
    <property type="match status" value="1"/>
</dbReference>
<dbReference type="OrthoDB" id="9785372at2"/>
<dbReference type="GO" id="GO:0042602">
    <property type="term" value="F:riboflavin reductase (NADPH) activity"/>
    <property type="evidence" value="ECO:0007669"/>
    <property type="project" value="TreeGrafter"/>
</dbReference>
<dbReference type="InterPro" id="IPR036291">
    <property type="entry name" value="NAD(P)-bd_dom_sf"/>
</dbReference>
<evidence type="ECO:0000313" key="3">
    <source>
        <dbReference type="Proteomes" id="UP000261284"/>
    </source>
</evidence>
<name>A0A3E1NEF5_9BACT</name>
<dbReference type="InterPro" id="IPR016040">
    <property type="entry name" value="NAD(P)-bd_dom"/>
</dbReference>
<comment type="caution">
    <text evidence="2">The sequence shown here is derived from an EMBL/GenBank/DDBJ whole genome shotgun (WGS) entry which is preliminary data.</text>
</comment>